<feature type="domain" description="Potassium channel" evidence="9">
    <location>
        <begin position="30"/>
        <end position="103"/>
    </location>
</feature>
<evidence type="ECO:0000256" key="5">
    <source>
        <dbReference type="ARBA" id="ARBA00023065"/>
    </source>
</evidence>
<keyword evidence="2" id="KW-0813">Transport</keyword>
<dbReference type="SUPFAM" id="SSF81324">
    <property type="entry name" value="Voltage-gated potassium channels"/>
    <property type="match status" value="1"/>
</dbReference>
<keyword evidence="11" id="KW-1185">Reference proteome</keyword>
<dbReference type="PRINTS" id="PR00169">
    <property type="entry name" value="KCHANNEL"/>
</dbReference>
<comment type="caution">
    <text evidence="10">The sequence shown here is derived from an EMBL/GenBank/DDBJ whole genome shotgun (WGS) entry which is preliminary data.</text>
</comment>
<proteinExistence type="predicted"/>
<evidence type="ECO:0000259" key="9">
    <source>
        <dbReference type="Pfam" id="PF07885"/>
    </source>
</evidence>
<dbReference type="RefSeq" id="WP_354280681.1">
    <property type="nucleotide sequence ID" value="NZ_JBEPMK010000003.1"/>
</dbReference>
<evidence type="ECO:0000256" key="6">
    <source>
        <dbReference type="ARBA" id="ARBA00023136"/>
    </source>
</evidence>
<sequence length="123" mass="13928">MQNKKQVHRLKIIWQLLKVTGFTTFLASFFSFIFLAAGLLLWLEPDFTSYGNSLWYCFVTATTVGYGDLLVTTTLGRLISILLAFYGILFLGSMSGLIVSYYTEVSTQYALIVENDKKKINSQ</sequence>
<dbReference type="Pfam" id="PF07885">
    <property type="entry name" value="Ion_trans_2"/>
    <property type="match status" value="1"/>
</dbReference>
<keyword evidence="3 8" id="KW-0812">Transmembrane</keyword>
<comment type="subcellular location">
    <subcellularLocation>
        <location evidence="1">Membrane</location>
        <topology evidence="1">Multi-pass membrane protein</topology>
    </subcellularLocation>
</comment>
<keyword evidence="4 8" id="KW-1133">Transmembrane helix</keyword>
<keyword evidence="5" id="KW-0406">Ion transport</keyword>
<evidence type="ECO:0000256" key="3">
    <source>
        <dbReference type="ARBA" id="ARBA00022692"/>
    </source>
</evidence>
<evidence type="ECO:0000256" key="7">
    <source>
        <dbReference type="ARBA" id="ARBA00023303"/>
    </source>
</evidence>
<dbReference type="Gene3D" id="1.10.287.70">
    <property type="match status" value="1"/>
</dbReference>
<evidence type="ECO:0000256" key="8">
    <source>
        <dbReference type="SAM" id="Phobius"/>
    </source>
</evidence>
<dbReference type="PANTHER" id="PTHR11537">
    <property type="entry name" value="VOLTAGE-GATED POTASSIUM CHANNEL"/>
    <property type="match status" value="1"/>
</dbReference>
<dbReference type="GO" id="GO:0034220">
    <property type="term" value="P:monoatomic ion transmembrane transport"/>
    <property type="evidence" value="ECO:0007669"/>
    <property type="project" value="UniProtKB-KW"/>
</dbReference>
<evidence type="ECO:0000313" key="10">
    <source>
        <dbReference type="EMBL" id="MET3644390.1"/>
    </source>
</evidence>
<keyword evidence="7 10" id="KW-0407">Ion channel</keyword>
<keyword evidence="6 8" id="KW-0472">Membrane</keyword>
<dbReference type="InterPro" id="IPR013099">
    <property type="entry name" value="K_chnl_dom"/>
</dbReference>
<dbReference type="InterPro" id="IPR028325">
    <property type="entry name" value="VG_K_chnl"/>
</dbReference>
<evidence type="ECO:0000256" key="4">
    <source>
        <dbReference type="ARBA" id="ARBA00022989"/>
    </source>
</evidence>
<evidence type="ECO:0000313" key="11">
    <source>
        <dbReference type="Proteomes" id="UP001549055"/>
    </source>
</evidence>
<organism evidence="10 11">
    <name type="scientific">Streptococcus gallinaceus</name>
    <dbReference type="NCBI Taxonomy" id="165758"/>
    <lineage>
        <taxon>Bacteria</taxon>
        <taxon>Bacillati</taxon>
        <taxon>Bacillota</taxon>
        <taxon>Bacilli</taxon>
        <taxon>Lactobacillales</taxon>
        <taxon>Streptococcaceae</taxon>
        <taxon>Streptococcus</taxon>
    </lineage>
</organism>
<name>A0ABV2JLY8_9STRE</name>
<reference evidence="10 11" key="1">
    <citation type="submission" date="2024-06" db="EMBL/GenBank/DDBJ databases">
        <title>Genomic Encyclopedia of Type Strains, Phase IV (KMG-IV): sequencing the most valuable type-strain genomes for metagenomic binning, comparative biology and taxonomic classification.</title>
        <authorList>
            <person name="Goeker M."/>
        </authorList>
    </citation>
    <scope>NUCLEOTIDE SEQUENCE [LARGE SCALE GENOMIC DNA]</scope>
    <source>
        <strain evidence="10 11">DSM 15349</strain>
    </source>
</reference>
<dbReference type="EMBL" id="JBEPMK010000003">
    <property type="protein sequence ID" value="MET3644390.1"/>
    <property type="molecule type" value="Genomic_DNA"/>
</dbReference>
<evidence type="ECO:0000256" key="1">
    <source>
        <dbReference type="ARBA" id="ARBA00004141"/>
    </source>
</evidence>
<evidence type="ECO:0000256" key="2">
    <source>
        <dbReference type="ARBA" id="ARBA00022448"/>
    </source>
</evidence>
<dbReference type="Proteomes" id="UP001549055">
    <property type="component" value="Unassembled WGS sequence"/>
</dbReference>
<dbReference type="PANTHER" id="PTHR11537:SF254">
    <property type="entry name" value="POTASSIUM VOLTAGE-GATED CHANNEL PROTEIN SHAB"/>
    <property type="match status" value="1"/>
</dbReference>
<feature type="transmembrane region" description="Helical" evidence="8">
    <location>
        <begin position="21"/>
        <end position="41"/>
    </location>
</feature>
<gene>
    <name evidence="10" type="ORF">ABID27_001014</name>
</gene>
<accession>A0ABV2JLY8</accession>
<protein>
    <submittedName>
        <fullName evidence="10">Voltage-gated potassium channel</fullName>
    </submittedName>
</protein>
<feature type="transmembrane region" description="Helical" evidence="8">
    <location>
        <begin position="78"/>
        <end position="102"/>
    </location>
</feature>